<protein>
    <submittedName>
        <fullName evidence="3">MARVEL domain-containing protein</fullName>
    </submittedName>
</protein>
<evidence type="ECO:0000313" key="3">
    <source>
        <dbReference type="WBParaSite" id="L893_g33093.t1"/>
    </source>
</evidence>
<name>A0A1I8A5L1_9BILA</name>
<keyword evidence="1" id="KW-0812">Transmembrane</keyword>
<feature type="transmembrane region" description="Helical" evidence="1">
    <location>
        <begin position="103"/>
        <end position="130"/>
    </location>
</feature>
<feature type="transmembrane region" description="Helical" evidence="1">
    <location>
        <begin position="151"/>
        <end position="175"/>
    </location>
</feature>
<keyword evidence="1" id="KW-0472">Membrane</keyword>
<dbReference type="AlphaFoldDB" id="A0A1I8A5L1"/>
<evidence type="ECO:0000256" key="1">
    <source>
        <dbReference type="SAM" id="Phobius"/>
    </source>
</evidence>
<dbReference type="Proteomes" id="UP000095287">
    <property type="component" value="Unplaced"/>
</dbReference>
<keyword evidence="2" id="KW-1185">Reference proteome</keyword>
<accession>A0A1I8A5L1</accession>
<feature type="transmembrane region" description="Helical" evidence="1">
    <location>
        <begin position="76"/>
        <end position="97"/>
    </location>
</feature>
<dbReference type="PANTHER" id="PTHR34851:SF5">
    <property type="entry name" value="MARVEL DOMAIN-CONTAINING PROTEIN"/>
    <property type="match status" value="1"/>
</dbReference>
<sequence length="204" mass="22660">MITFKDDDPQLKMDLNRSYRYRTFEHRKPEYMCCCGTIHVQNGALQASAAAIALSLIALIALAMTFEVYGVHMANVLCTVMDLVVIFGAGMIIHGVRTEAEEFLVPALIMAFAFINSEIVAMAMMVWTVLAPQNVIGKYIASLEIIDGNSASIRLFSGASALAIFLLIFATVWFLRVTYRCYTYFAHWNAARLSLIIGSEPIDV</sequence>
<organism evidence="2 3">
    <name type="scientific">Steinernema glaseri</name>
    <dbReference type="NCBI Taxonomy" id="37863"/>
    <lineage>
        <taxon>Eukaryota</taxon>
        <taxon>Metazoa</taxon>
        <taxon>Ecdysozoa</taxon>
        <taxon>Nematoda</taxon>
        <taxon>Chromadorea</taxon>
        <taxon>Rhabditida</taxon>
        <taxon>Tylenchina</taxon>
        <taxon>Panagrolaimomorpha</taxon>
        <taxon>Strongyloidoidea</taxon>
        <taxon>Steinernematidae</taxon>
        <taxon>Steinernema</taxon>
    </lineage>
</organism>
<dbReference type="WBParaSite" id="L893_g33093.t1">
    <property type="protein sequence ID" value="L893_g33093.t1"/>
    <property type="gene ID" value="L893_g33093"/>
</dbReference>
<dbReference type="PANTHER" id="PTHR34851">
    <property type="entry name" value="PROTEIN CBG05235-RELATED"/>
    <property type="match status" value="1"/>
</dbReference>
<evidence type="ECO:0000313" key="2">
    <source>
        <dbReference type="Proteomes" id="UP000095287"/>
    </source>
</evidence>
<reference evidence="3" key="1">
    <citation type="submission" date="2016-11" db="UniProtKB">
        <authorList>
            <consortium name="WormBaseParasite"/>
        </authorList>
    </citation>
    <scope>IDENTIFICATION</scope>
</reference>
<keyword evidence="1" id="KW-1133">Transmembrane helix</keyword>
<proteinExistence type="predicted"/>
<feature type="transmembrane region" description="Helical" evidence="1">
    <location>
        <begin position="49"/>
        <end position="69"/>
    </location>
</feature>